<evidence type="ECO:0000256" key="3">
    <source>
        <dbReference type="ARBA" id="ARBA00022692"/>
    </source>
</evidence>
<keyword evidence="10" id="KW-1185">Reference proteome</keyword>
<dbReference type="AlphaFoldDB" id="A0A1Q8RFG1"/>
<dbReference type="PANTHER" id="PTHR43791:SF5">
    <property type="entry name" value="MAJOR FACILITATOR SUPERFAMILY (MFS) PROFILE DOMAIN-CONTAINING PROTEIN"/>
    <property type="match status" value="1"/>
</dbReference>
<evidence type="ECO:0000256" key="1">
    <source>
        <dbReference type="ARBA" id="ARBA00004141"/>
    </source>
</evidence>
<name>A0A1Q8RFG1_9PEZI</name>
<dbReference type="PANTHER" id="PTHR43791">
    <property type="entry name" value="PERMEASE-RELATED"/>
    <property type="match status" value="1"/>
</dbReference>
<dbReference type="GO" id="GO:0016020">
    <property type="term" value="C:membrane"/>
    <property type="evidence" value="ECO:0007669"/>
    <property type="project" value="UniProtKB-SubCell"/>
</dbReference>
<keyword evidence="5 7" id="KW-0472">Membrane</keyword>
<dbReference type="InterPro" id="IPR036259">
    <property type="entry name" value="MFS_trans_sf"/>
</dbReference>
<evidence type="ECO:0000313" key="9">
    <source>
        <dbReference type="EMBL" id="OLN83078.1"/>
    </source>
</evidence>
<evidence type="ECO:0000256" key="7">
    <source>
        <dbReference type="SAM" id="Phobius"/>
    </source>
</evidence>
<feature type="domain" description="Major facilitator superfamily (MFS) profile" evidence="8">
    <location>
        <begin position="72"/>
        <end position="514"/>
    </location>
</feature>
<keyword evidence="2" id="KW-0813">Transport</keyword>
<feature type="transmembrane region" description="Helical" evidence="7">
    <location>
        <begin position="358"/>
        <end position="378"/>
    </location>
</feature>
<dbReference type="Gene3D" id="1.20.1250.20">
    <property type="entry name" value="MFS general substrate transporter like domains"/>
    <property type="match status" value="1"/>
</dbReference>
<comment type="subcellular location">
    <subcellularLocation>
        <location evidence="1">Membrane</location>
        <topology evidence="1">Multi-pass membrane protein</topology>
    </subcellularLocation>
</comment>
<feature type="transmembrane region" description="Helical" evidence="7">
    <location>
        <begin position="390"/>
        <end position="411"/>
    </location>
</feature>
<evidence type="ECO:0000256" key="6">
    <source>
        <dbReference type="SAM" id="MobiDB-lite"/>
    </source>
</evidence>
<dbReference type="FunFam" id="1.20.1250.20:FF:000018">
    <property type="entry name" value="MFS transporter permease"/>
    <property type="match status" value="1"/>
</dbReference>
<feature type="region of interest" description="Disordered" evidence="6">
    <location>
        <begin position="1"/>
        <end position="54"/>
    </location>
</feature>
<dbReference type="Proteomes" id="UP000186583">
    <property type="component" value="Unassembled WGS sequence"/>
</dbReference>
<evidence type="ECO:0000313" key="10">
    <source>
        <dbReference type="Proteomes" id="UP000186583"/>
    </source>
</evidence>
<evidence type="ECO:0000256" key="4">
    <source>
        <dbReference type="ARBA" id="ARBA00022989"/>
    </source>
</evidence>
<dbReference type="GO" id="GO:0022857">
    <property type="term" value="F:transmembrane transporter activity"/>
    <property type="evidence" value="ECO:0007669"/>
    <property type="project" value="InterPro"/>
</dbReference>
<dbReference type="EMBL" id="MPGH01000208">
    <property type="protein sequence ID" value="OLN83078.1"/>
    <property type="molecule type" value="Genomic_DNA"/>
</dbReference>
<gene>
    <name evidence="9" type="ORF">CCHL11_09639</name>
</gene>
<evidence type="ECO:0000256" key="5">
    <source>
        <dbReference type="ARBA" id="ARBA00023136"/>
    </source>
</evidence>
<protein>
    <submittedName>
        <fullName evidence="9">Putative transporter C1002.16c-like protein 22</fullName>
    </submittedName>
</protein>
<feature type="transmembrane region" description="Helical" evidence="7">
    <location>
        <begin position="423"/>
        <end position="444"/>
    </location>
</feature>
<feature type="transmembrane region" description="Helical" evidence="7">
    <location>
        <begin position="200"/>
        <end position="220"/>
    </location>
</feature>
<feature type="transmembrane region" description="Helical" evidence="7">
    <location>
        <begin position="489"/>
        <end position="508"/>
    </location>
</feature>
<dbReference type="SUPFAM" id="SSF103473">
    <property type="entry name" value="MFS general substrate transporter"/>
    <property type="match status" value="1"/>
</dbReference>
<feature type="transmembrane region" description="Helical" evidence="7">
    <location>
        <begin position="232"/>
        <end position="252"/>
    </location>
</feature>
<reference evidence="9 10" key="1">
    <citation type="submission" date="2016-11" db="EMBL/GenBank/DDBJ databases">
        <title>Draft Genome Assembly of Colletotrichum chlorophyti a pathogen of herbaceous plants.</title>
        <authorList>
            <person name="Gan P."/>
            <person name="Narusaka M."/>
            <person name="Tsushima A."/>
            <person name="Narusaka Y."/>
            <person name="Takano Y."/>
            <person name="Shirasu K."/>
        </authorList>
    </citation>
    <scope>NUCLEOTIDE SEQUENCE [LARGE SCALE GENOMIC DNA]</scope>
    <source>
        <strain evidence="9 10">NTL11</strain>
    </source>
</reference>
<comment type="caution">
    <text evidence="9">The sequence shown here is derived from an EMBL/GenBank/DDBJ whole genome shotgun (WGS) entry which is preliminary data.</text>
</comment>
<feature type="transmembrane region" description="Helical" evidence="7">
    <location>
        <begin position="456"/>
        <end position="477"/>
    </location>
</feature>
<feature type="compositionally biased region" description="Basic and acidic residues" evidence="6">
    <location>
        <begin position="43"/>
        <end position="54"/>
    </location>
</feature>
<dbReference type="InterPro" id="IPR011701">
    <property type="entry name" value="MFS"/>
</dbReference>
<evidence type="ECO:0000259" key="8">
    <source>
        <dbReference type="PROSITE" id="PS50850"/>
    </source>
</evidence>
<keyword evidence="4 7" id="KW-1133">Transmembrane helix</keyword>
<proteinExistence type="predicted"/>
<feature type="transmembrane region" description="Helical" evidence="7">
    <location>
        <begin position="317"/>
        <end position="338"/>
    </location>
</feature>
<dbReference type="PROSITE" id="PS50850">
    <property type="entry name" value="MFS"/>
    <property type="match status" value="1"/>
</dbReference>
<dbReference type="InterPro" id="IPR020846">
    <property type="entry name" value="MFS_dom"/>
</dbReference>
<feature type="transmembrane region" description="Helical" evidence="7">
    <location>
        <begin position="112"/>
        <end position="131"/>
    </location>
</feature>
<feature type="transmembrane region" description="Helical" evidence="7">
    <location>
        <begin position="138"/>
        <end position="162"/>
    </location>
</feature>
<dbReference type="OrthoDB" id="2962993at2759"/>
<evidence type="ECO:0000256" key="2">
    <source>
        <dbReference type="ARBA" id="ARBA00022448"/>
    </source>
</evidence>
<keyword evidence="3 7" id="KW-0812">Transmembrane</keyword>
<feature type="transmembrane region" description="Helical" evidence="7">
    <location>
        <begin position="168"/>
        <end position="188"/>
    </location>
</feature>
<organism evidence="9 10">
    <name type="scientific">Colletotrichum chlorophyti</name>
    <dbReference type="NCBI Taxonomy" id="708187"/>
    <lineage>
        <taxon>Eukaryota</taxon>
        <taxon>Fungi</taxon>
        <taxon>Dikarya</taxon>
        <taxon>Ascomycota</taxon>
        <taxon>Pezizomycotina</taxon>
        <taxon>Sordariomycetes</taxon>
        <taxon>Hypocreomycetidae</taxon>
        <taxon>Glomerellales</taxon>
        <taxon>Glomerellaceae</taxon>
        <taxon>Colletotrichum</taxon>
    </lineage>
</organism>
<dbReference type="Pfam" id="PF07690">
    <property type="entry name" value="MFS_1"/>
    <property type="match status" value="1"/>
</dbReference>
<accession>A0A1Q8RFG1</accession>
<sequence length="553" mass="61041">MSESLEAAPTAERDRVGSGGGDGVTDASFEEKHSDAIDNNNSEVKERFTHSDGADNSERLRTSLVRKFDKRLVSAMFLAHLLFFIDKSNIALARINGLEKDLKLEGNQFNKALAMFFVLNILFNIPGNLAVRRVGGAIWLPSLVISWGLVTTCSGFISNFAGLCATRVFLGLTESSFLGGVLIYLGFFYTTDELILRVGLFYSSTALAGFLGGLIGGGLGQIRVAGYNGWPWIFFIEGALTIGLGITLLFLLPHTPADAKFLSSDEKALALSRMRSQDRWHYLESHRLGRGSVGEPQSNEAAVVSKDPLTWATFRSAILNVVTLTMAVASFFSIEAMYSYAMFLPTIISVMGYERFQASMLTAPPNLVALVFTIGMCFWSRRSQKTALPLNVCSTIGAFGYMLLIIGAKVGQPPLYMNIKIQYAGTFFVAMSVNATPPLALTWISINASPHYVRAIALGFLLSIGNSAAFLASFTYVKTEAPQYIKGHFINFGSLIGLFIIGTILPLYMKWENKKRERGDRDHRLDASRRNGLAREELEFRLGWMHPSFRFKF</sequence>